<feature type="transmembrane region" description="Helical" evidence="7">
    <location>
        <begin position="77"/>
        <end position="99"/>
    </location>
</feature>
<comment type="similarity">
    <text evidence="2 6">Belongs to the major facilitator superfamily. Proton-dependent oligopeptide transporter (POT/PTR) (TC 2.A.17) family.</text>
</comment>
<dbReference type="Pfam" id="PF00854">
    <property type="entry name" value="PTR2"/>
    <property type="match status" value="2"/>
</dbReference>
<keyword evidence="6" id="KW-0813">Transport</keyword>
<evidence type="ECO:0000313" key="8">
    <source>
        <dbReference type="EMBL" id="KAH7553807.1"/>
    </source>
</evidence>
<evidence type="ECO:0000313" key="9">
    <source>
        <dbReference type="Proteomes" id="UP000827721"/>
    </source>
</evidence>
<evidence type="ECO:0000256" key="7">
    <source>
        <dbReference type="SAM" id="Phobius"/>
    </source>
</evidence>
<evidence type="ECO:0000256" key="6">
    <source>
        <dbReference type="RuleBase" id="RU003755"/>
    </source>
</evidence>
<evidence type="ECO:0000256" key="4">
    <source>
        <dbReference type="ARBA" id="ARBA00022989"/>
    </source>
</evidence>
<reference evidence="8 9" key="1">
    <citation type="submission" date="2021-02" db="EMBL/GenBank/DDBJ databases">
        <title>Plant Genome Project.</title>
        <authorList>
            <person name="Zhang R.-G."/>
        </authorList>
    </citation>
    <scope>NUCLEOTIDE SEQUENCE [LARGE SCALE GENOMIC DNA]</scope>
    <source>
        <tissue evidence="8">Leaves</tissue>
    </source>
</reference>
<protein>
    <submittedName>
        <fullName evidence="8">Uncharacterized protein</fullName>
    </submittedName>
</protein>
<proteinExistence type="inferred from homology"/>
<dbReference type="EMBL" id="JAFEMO010000012">
    <property type="protein sequence ID" value="KAH7553807.1"/>
    <property type="molecule type" value="Genomic_DNA"/>
</dbReference>
<dbReference type="PANTHER" id="PTHR11654">
    <property type="entry name" value="OLIGOPEPTIDE TRANSPORTER-RELATED"/>
    <property type="match status" value="1"/>
</dbReference>
<keyword evidence="5 7" id="KW-0472">Membrane</keyword>
<evidence type="ECO:0000256" key="1">
    <source>
        <dbReference type="ARBA" id="ARBA00004141"/>
    </source>
</evidence>
<dbReference type="InterPro" id="IPR000109">
    <property type="entry name" value="POT_fam"/>
</dbReference>
<dbReference type="InterPro" id="IPR036259">
    <property type="entry name" value="MFS_trans_sf"/>
</dbReference>
<gene>
    <name evidence="8" type="ORF">JRO89_XS12G0059600</name>
</gene>
<dbReference type="InterPro" id="IPR018456">
    <property type="entry name" value="PTR2_symporter_CS"/>
</dbReference>
<evidence type="ECO:0000256" key="3">
    <source>
        <dbReference type="ARBA" id="ARBA00022692"/>
    </source>
</evidence>
<keyword evidence="9" id="KW-1185">Reference proteome</keyword>
<dbReference type="PROSITE" id="PS01023">
    <property type="entry name" value="PTR2_2"/>
    <property type="match status" value="1"/>
</dbReference>
<comment type="subcellular location">
    <subcellularLocation>
        <location evidence="1 6">Membrane</location>
        <topology evidence="1 6">Multi-pass membrane protein</topology>
    </subcellularLocation>
</comment>
<sequence length="222" mass="24283">MLWLSTMSQIGQGRALSCQLLAPFWPMLTWEDIGKLLASQAFMSFSGERGGLSLVSSFGADHSKTLMEAEKKKKSSFFSCFYLSINIGALAAASCLVWLQTISLIRQQTPSDSIKGSINAWRLCTVTQVEELKSIIRLLPIWTSGIVFSAVYSQMGTLFVLQGNTMGTSFEIPIYDHLTDVSILTFIGQLELYEQDPDAMRSLCSALSLTAAAALGNSDLLN</sequence>
<evidence type="ECO:0000256" key="2">
    <source>
        <dbReference type="ARBA" id="ARBA00005982"/>
    </source>
</evidence>
<name>A0ABQ8HBD9_9ROSI</name>
<keyword evidence="3 6" id="KW-0812">Transmembrane</keyword>
<evidence type="ECO:0000256" key="5">
    <source>
        <dbReference type="ARBA" id="ARBA00023136"/>
    </source>
</evidence>
<dbReference type="Gene3D" id="1.20.1250.20">
    <property type="entry name" value="MFS general substrate transporter like domains"/>
    <property type="match status" value="2"/>
</dbReference>
<accession>A0ABQ8HBD9</accession>
<dbReference type="Proteomes" id="UP000827721">
    <property type="component" value="Unassembled WGS sequence"/>
</dbReference>
<keyword evidence="4 7" id="KW-1133">Transmembrane helix</keyword>
<organism evidence="8 9">
    <name type="scientific">Xanthoceras sorbifolium</name>
    <dbReference type="NCBI Taxonomy" id="99658"/>
    <lineage>
        <taxon>Eukaryota</taxon>
        <taxon>Viridiplantae</taxon>
        <taxon>Streptophyta</taxon>
        <taxon>Embryophyta</taxon>
        <taxon>Tracheophyta</taxon>
        <taxon>Spermatophyta</taxon>
        <taxon>Magnoliopsida</taxon>
        <taxon>eudicotyledons</taxon>
        <taxon>Gunneridae</taxon>
        <taxon>Pentapetalae</taxon>
        <taxon>rosids</taxon>
        <taxon>malvids</taxon>
        <taxon>Sapindales</taxon>
        <taxon>Sapindaceae</taxon>
        <taxon>Xanthoceroideae</taxon>
        <taxon>Xanthoceras</taxon>
    </lineage>
</organism>
<comment type="caution">
    <text evidence="8">The sequence shown here is derived from an EMBL/GenBank/DDBJ whole genome shotgun (WGS) entry which is preliminary data.</text>
</comment>